<accession>A0A3G6IRV9</accession>
<reference evidence="2 3" key="1">
    <citation type="submission" date="2018-11" db="EMBL/GenBank/DDBJ databases">
        <authorList>
            <person name="Kleinhagauer T."/>
            <person name="Glaeser S.P."/>
            <person name="Spergser J."/>
            <person name="Ruckert C."/>
            <person name="Kaempfer P."/>
            <person name="Busse H.-J."/>
        </authorList>
    </citation>
    <scope>NUCLEOTIDE SEQUENCE [LARGE SCALE GENOMIC DNA]</scope>
    <source>
        <strain evidence="2 3">812CH</strain>
    </source>
</reference>
<keyword evidence="3" id="KW-1185">Reference proteome</keyword>
<dbReference type="Proteomes" id="UP000271426">
    <property type="component" value="Chromosome"/>
</dbReference>
<organism evidence="2 3">
    <name type="scientific">Corynebacterium pseudopelargi</name>
    <dbReference type="NCBI Taxonomy" id="2080757"/>
    <lineage>
        <taxon>Bacteria</taxon>
        <taxon>Bacillati</taxon>
        <taxon>Actinomycetota</taxon>
        <taxon>Actinomycetes</taxon>
        <taxon>Mycobacteriales</taxon>
        <taxon>Corynebacteriaceae</taxon>
        <taxon>Corynebacterium</taxon>
    </lineage>
</organism>
<dbReference type="InterPro" id="IPR016123">
    <property type="entry name" value="Mog1/PsbP_a/b/a-sand"/>
</dbReference>
<dbReference type="KEGG" id="cpso:CPPEL_00675"/>
<dbReference type="InterPro" id="IPR018567">
    <property type="entry name" value="DUF2020"/>
</dbReference>
<name>A0A3G6IRV9_9CORY</name>
<feature type="domain" description="DUF2020" evidence="1">
    <location>
        <begin position="8"/>
        <end position="132"/>
    </location>
</feature>
<gene>
    <name evidence="2" type="ORF">CPPEL_00675</name>
</gene>
<evidence type="ECO:0000259" key="1">
    <source>
        <dbReference type="Pfam" id="PF09449"/>
    </source>
</evidence>
<dbReference type="AlphaFoldDB" id="A0A3G6IRV9"/>
<protein>
    <recommendedName>
        <fullName evidence="1">DUF2020 domain-containing protein</fullName>
    </recommendedName>
</protein>
<dbReference type="Gene3D" id="3.40.1000.10">
    <property type="entry name" value="Mog1/PsbP, alpha/beta/alpha sandwich"/>
    <property type="match status" value="1"/>
</dbReference>
<evidence type="ECO:0000313" key="2">
    <source>
        <dbReference type="EMBL" id="AZA08283.1"/>
    </source>
</evidence>
<proteinExistence type="predicted"/>
<dbReference type="Pfam" id="PF09449">
    <property type="entry name" value="DUF2020"/>
    <property type="match status" value="1"/>
</dbReference>
<dbReference type="EMBL" id="CP033898">
    <property type="protein sequence ID" value="AZA08283.1"/>
    <property type="molecule type" value="Genomic_DNA"/>
</dbReference>
<sequence length="132" mass="14081">MPELVDAPCPYLDAQWLAETNGQKVTRTGVDERFDPPACGFWGYGDLPQATVLIRHMPDEEQARAVVDWAAPIDSTEPATLPGGWDGGRAGGPEGAVFAVQRGPVAVVAWSDQAQSLKAQLIAQEVINNLGL</sequence>
<evidence type="ECO:0000313" key="3">
    <source>
        <dbReference type="Proteomes" id="UP000271426"/>
    </source>
</evidence>
<dbReference type="SUPFAM" id="SSF55724">
    <property type="entry name" value="Mog1p/PsbP-like"/>
    <property type="match status" value="1"/>
</dbReference>